<dbReference type="EMBL" id="JBHTCO010000045">
    <property type="protein sequence ID" value="MFC7395459.1"/>
    <property type="molecule type" value="Genomic_DNA"/>
</dbReference>
<feature type="transmembrane region" description="Helical" evidence="7">
    <location>
        <begin position="128"/>
        <end position="152"/>
    </location>
</feature>
<keyword evidence="2" id="KW-0813">Transport</keyword>
<accession>A0ABW2Q2A5</accession>
<feature type="transmembrane region" description="Helical" evidence="7">
    <location>
        <begin position="270"/>
        <end position="286"/>
    </location>
</feature>
<evidence type="ECO:0000256" key="6">
    <source>
        <dbReference type="ARBA" id="ARBA00023136"/>
    </source>
</evidence>
<comment type="subcellular location">
    <subcellularLocation>
        <location evidence="1">Cell membrane</location>
        <topology evidence="1">Multi-pass membrane protein</topology>
    </subcellularLocation>
</comment>
<evidence type="ECO:0000256" key="4">
    <source>
        <dbReference type="ARBA" id="ARBA00022692"/>
    </source>
</evidence>
<dbReference type="Proteomes" id="UP001596505">
    <property type="component" value="Unassembled WGS sequence"/>
</dbReference>
<dbReference type="InterPro" id="IPR011701">
    <property type="entry name" value="MFS"/>
</dbReference>
<feature type="transmembrane region" description="Helical" evidence="7">
    <location>
        <begin position="96"/>
        <end position="116"/>
    </location>
</feature>
<evidence type="ECO:0000256" key="3">
    <source>
        <dbReference type="ARBA" id="ARBA00022475"/>
    </source>
</evidence>
<feature type="transmembrane region" description="Helical" evidence="7">
    <location>
        <begin position="361"/>
        <end position="384"/>
    </location>
</feature>
<feature type="transmembrane region" description="Helical" evidence="7">
    <location>
        <begin position="335"/>
        <end position="355"/>
    </location>
</feature>
<dbReference type="InterPro" id="IPR050171">
    <property type="entry name" value="MFS_Transporters"/>
</dbReference>
<dbReference type="RefSeq" id="WP_380970372.1">
    <property type="nucleotide sequence ID" value="NZ_JBHTCO010000045.1"/>
</dbReference>
<dbReference type="InterPro" id="IPR036259">
    <property type="entry name" value="MFS_trans_sf"/>
</dbReference>
<feature type="transmembrane region" description="Helical" evidence="7">
    <location>
        <begin position="206"/>
        <end position="228"/>
    </location>
</feature>
<keyword evidence="4 7" id="KW-0812">Transmembrane</keyword>
<gene>
    <name evidence="9" type="ORF">ACFQRG_21355</name>
</gene>
<keyword evidence="10" id="KW-1185">Reference proteome</keyword>
<protein>
    <submittedName>
        <fullName evidence="9">MFS transporter</fullName>
    </submittedName>
</protein>
<evidence type="ECO:0000256" key="1">
    <source>
        <dbReference type="ARBA" id="ARBA00004651"/>
    </source>
</evidence>
<dbReference type="Gene3D" id="1.20.1250.20">
    <property type="entry name" value="MFS general substrate transporter like domains"/>
    <property type="match status" value="1"/>
</dbReference>
<evidence type="ECO:0000259" key="8">
    <source>
        <dbReference type="PROSITE" id="PS50850"/>
    </source>
</evidence>
<dbReference type="PANTHER" id="PTHR23517">
    <property type="entry name" value="RESISTANCE PROTEIN MDTM, PUTATIVE-RELATED-RELATED"/>
    <property type="match status" value="1"/>
</dbReference>
<evidence type="ECO:0000313" key="9">
    <source>
        <dbReference type="EMBL" id="MFC7395459.1"/>
    </source>
</evidence>
<proteinExistence type="predicted"/>
<feature type="transmembrane region" description="Helical" evidence="7">
    <location>
        <begin position="240"/>
        <end position="261"/>
    </location>
</feature>
<feature type="transmembrane region" description="Helical" evidence="7">
    <location>
        <begin position="5"/>
        <end position="28"/>
    </location>
</feature>
<evidence type="ECO:0000313" key="10">
    <source>
        <dbReference type="Proteomes" id="UP001596505"/>
    </source>
</evidence>
<keyword evidence="3" id="KW-1003">Cell membrane</keyword>
<sequence length="390" mass="43066">MKDHIFFLSAVFCFWFATYIYTPVFGVYLQKIGFSYSIIGIILGSYGITQIILRLPLGILSDLLQGLRKQLLIFGFFMALVSSLLLIYFHSFVPILAARLLAGVTASMWVMATILYSQYFNTNRASQAMGTMQFLTVSAQFISMAICGYLVNAFGWKFPFWVGAVASVIGIFFAWNIKEIKQNDSGQPLKLLHLIKATLSIPNLKIITFLCLIAHAVLFITIFGFSPIYAAHLGIDEKAFVWVTCAFFIPHACSSLSLVFIKINMTYNKWILGSCFCITAIFLIIVPYSKSLASLCLLHAIVGLALGFIFPLLLSQVVQISSGELKMSAMGFYQSFYALGIFLGPMIAGKIAGSIGLNDVFYFTGIISMIAAVLVVFRAVGIGYSKDVNN</sequence>
<feature type="domain" description="Major facilitator superfamily (MFS) profile" evidence="8">
    <location>
        <begin position="3"/>
        <end position="383"/>
    </location>
</feature>
<evidence type="ECO:0000256" key="7">
    <source>
        <dbReference type="SAM" id="Phobius"/>
    </source>
</evidence>
<feature type="transmembrane region" description="Helical" evidence="7">
    <location>
        <begin position="71"/>
        <end position="90"/>
    </location>
</feature>
<dbReference type="Pfam" id="PF07690">
    <property type="entry name" value="MFS_1"/>
    <property type="match status" value="1"/>
</dbReference>
<feature type="transmembrane region" description="Helical" evidence="7">
    <location>
        <begin position="158"/>
        <end position="177"/>
    </location>
</feature>
<feature type="transmembrane region" description="Helical" evidence="7">
    <location>
        <begin position="292"/>
        <end position="314"/>
    </location>
</feature>
<keyword evidence="5 7" id="KW-1133">Transmembrane helix</keyword>
<dbReference type="PANTHER" id="PTHR23517:SF3">
    <property type="entry name" value="INTEGRAL MEMBRANE TRANSPORT PROTEIN"/>
    <property type="match status" value="1"/>
</dbReference>
<dbReference type="SUPFAM" id="SSF103473">
    <property type="entry name" value="MFS general substrate transporter"/>
    <property type="match status" value="1"/>
</dbReference>
<comment type="caution">
    <text evidence="9">The sequence shown here is derived from an EMBL/GenBank/DDBJ whole genome shotgun (WGS) entry which is preliminary data.</text>
</comment>
<dbReference type="PROSITE" id="PS50850">
    <property type="entry name" value="MFS"/>
    <property type="match status" value="1"/>
</dbReference>
<keyword evidence="6 7" id="KW-0472">Membrane</keyword>
<name>A0ABW2Q2A5_9BACL</name>
<evidence type="ECO:0000256" key="5">
    <source>
        <dbReference type="ARBA" id="ARBA00022989"/>
    </source>
</evidence>
<reference evidence="10" key="1">
    <citation type="journal article" date="2019" name="Int. J. Syst. Evol. Microbiol.">
        <title>The Global Catalogue of Microorganisms (GCM) 10K type strain sequencing project: providing services to taxonomists for standard genome sequencing and annotation.</title>
        <authorList>
            <consortium name="The Broad Institute Genomics Platform"/>
            <consortium name="The Broad Institute Genome Sequencing Center for Infectious Disease"/>
            <person name="Wu L."/>
            <person name="Ma J."/>
        </authorList>
    </citation>
    <scope>NUCLEOTIDE SEQUENCE [LARGE SCALE GENOMIC DNA]</scope>
    <source>
        <strain evidence="10">CGMCC 1.16305</strain>
    </source>
</reference>
<feature type="transmembrane region" description="Helical" evidence="7">
    <location>
        <begin position="34"/>
        <end position="59"/>
    </location>
</feature>
<evidence type="ECO:0000256" key="2">
    <source>
        <dbReference type="ARBA" id="ARBA00022448"/>
    </source>
</evidence>
<dbReference type="InterPro" id="IPR020846">
    <property type="entry name" value="MFS_dom"/>
</dbReference>
<organism evidence="9 10">
    <name type="scientific">Scopulibacillus cellulosilyticus</name>
    <dbReference type="NCBI Taxonomy" id="2665665"/>
    <lineage>
        <taxon>Bacteria</taxon>
        <taxon>Bacillati</taxon>
        <taxon>Bacillota</taxon>
        <taxon>Bacilli</taxon>
        <taxon>Bacillales</taxon>
        <taxon>Sporolactobacillaceae</taxon>
        <taxon>Scopulibacillus</taxon>
    </lineage>
</organism>